<dbReference type="Proteomes" id="UP000305398">
    <property type="component" value="Chromosome"/>
</dbReference>
<dbReference type="AlphaFoldDB" id="A0A5B8A2G6"/>
<evidence type="ECO:0000313" key="2">
    <source>
        <dbReference type="Proteomes" id="UP000305398"/>
    </source>
</evidence>
<dbReference type="OrthoDB" id="4868247at2"/>
<sequence>MPEPQPLPHRQRWLLLTLLAQVLFIVAVAGAGYATMAYGRTITLRTTPVDPRDLMYGDHLVLNYTISRLPLNLWSEPTRPRRGTPVYVVLRPVGEAYEAVRVVAKEPAVPAEQVVLRGWVADNWRRGLRLRYGLEKYYVPEGVGKQLEKQATRHPMLVHISIAPWGQARITEAQVIK</sequence>
<dbReference type="Pfam" id="PF14345">
    <property type="entry name" value="GDYXXLXY"/>
    <property type="match status" value="1"/>
</dbReference>
<evidence type="ECO:0000313" key="1">
    <source>
        <dbReference type="EMBL" id="QDA60392.1"/>
    </source>
</evidence>
<organism evidence="1 2">
    <name type="scientific">Hymenobacter jejuensis</name>
    <dbReference type="NCBI Taxonomy" id="2502781"/>
    <lineage>
        <taxon>Bacteria</taxon>
        <taxon>Pseudomonadati</taxon>
        <taxon>Bacteroidota</taxon>
        <taxon>Cytophagia</taxon>
        <taxon>Cytophagales</taxon>
        <taxon>Hymenobacteraceae</taxon>
        <taxon>Hymenobacter</taxon>
    </lineage>
</organism>
<dbReference type="KEGG" id="hyj:FHG12_09845"/>
<reference evidence="1 2" key="1">
    <citation type="submission" date="2019-06" db="EMBL/GenBank/DDBJ databases">
        <authorList>
            <person name="Srinivasan S."/>
        </authorList>
    </citation>
    <scope>NUCLEOTIDE SEQUENCE [LARGE SCALE GENOMIC DNA]</scope>
    <source>
        <strain evidence="1 2">17J68-5</strain>
    </source>
</reference>
<dbReference type="EMBL" id="CP040896">
    <property type="protein sequence ID" value="QDA60392.1"/>
    <property type="molecule type" value="Genomic_DNA"/>
</dbReference>
<gene>
    <name evidence="1" type="ORF">FHG12_09845</name>
</gene>
<keyword evidence="2" id="KW-1185">Reference proteome</keyword>
<dbReference type="RefSeq" id="WP_139515568.1">
    <property type="nucleotide sequence ID" value="NZ_CP040896.1"/>
</dbReference>
<accession>A0A5B8A2G6</accession>
<proteinExistence type="predicted"/>
<protein>
    <submittedName>
        <fullName evidence="1">GDYXXLXY domain-containing protein</fullName>
    </submittedName>
</protein>
<dbReference type="InterPro" id="IPR025833">
    <property type="entry name" value="GDYXXLXY"/>
</dbReference>
<name>A0A5B8A2G6_9BACT</name>